<dbReference type="InterPro" id="IPR009343">
    <property type="entry name" value="DUF1002"/>
</dbReference>
<evidence type="ECO:0008006" key="2">
    <source>
        <dbReference type="Google" id="ProtNLM"/>
    </source>
</evidence>
<reference evidence="1" key="1">
    <citation type="submission" date="2014-03" db="EMBL/GenBank/DDBJ databases">
        <title>Nucleotide sequence analysis of Streptococcus mutans sortase genes.</title>
        <authorList>
            <person name="Tamura H."/>
        </authorList>
    </citation>
    <scope>NUCLEOTIDE SEQUENCE</scope>
    <source>
        <strain evidence="1">Xc</strain>
    </source>
</reference>
<protein>
    <recommendedName>
        <fullName evidence="2">DUF1002 domain-containing protein</fullName>
    </recommendedName>
</protein>
<sequence length="324" mass="35644">MMILRKLLIGGILFLTSIVPLSFVAASSNDSVQKVIDESYVQPDYVMGYSLSEEQRSQTLNLLGYTADRDTNVKTLNTSSYAKIMNVADDPSLQLYSSVKIQKLGNKETLDVQIVTPENITKVTQDMYRNAAVTLGIEHAKITVAAPIDVTGESALAGIYYSLEENGASVSEESKNLAQEELNTLSGINEENKGKESYDADKLNVALTDIKSAVADSGDKLTKDQVRKIVENTLKNYNLNSSMTDKQITLIVNFAFKLSKSEVIHNKGFKSTLNSLKDSIVANAKSTFKGLNLKFNANKAIESGKGFFAKIWQWLVNFFTGLFS</sequence>
<proteinExistence type="predicted"/>
<dbReference type="AlphaFoldDB" id="A0A0D6A7K2"/>
<dbReference type="EMBL" id="AB915948">
    <property type="protein sequence ID" value="BAQ58828.1"/>
    <property type="molecule type" value="Genomic_DNA"/>
</dbReference>
<evidence type="ECO:0000313" key="1">
    <source>
        <dbReference type="EMBL" id="BAQ58828.1"/>
    </source>
</evidence>
<dbReference type="Pfam" id="PF06207">
    <property type="entry name" value="DUF1002"/>
    <property type="match status" value="1"/>
</dbReference>
<accession>A0A0D6A7K2</accession>
<organism evidence="1">
    <name type="scientific">Streptococcus mutans</name>
    <dbReference type="NCBI Taxonomy" id="1309"/>
    <lineage>
        <taxon>Bacteria</taxon>
        <taxon>Bacillati</taxon>
        <taxon>Bacillota</taxon>
        <taxon>Bacilli</taxon>
        <taxon>Lactobacillales</taxon>
        <taxon>Streptococcaceae</taxon>
        <taxon>Streptococcus</taxon>
    </lineage>
</organism>
<name>A0A0D6A7K2_STRMG</name>